<dbReference type="PROSITE" id="PS50940">
    <property type="entry name" value="CHIT_BIND_II"/>
    <property type="match status" value="1"/>
</dbReference>
<evidence type="ECO:0000256" key="7">
    <source>
        <dbReference type="SAM" id="SignalP"/>
    </source>
</evidence>
<feature type="signal peptide" evidence="7">
    <location>
        <begin position="1"/>
        <end position="25"/>
    </location>
</feature>
<proteinExistence type="predicted"/>
<evidence type="ECO:0000256" key="4">
    <source>
        <dbReference type="ARBA" id="ARBA00023157"/>
    </source>
</evidence>
<keyword evidence="2 7" id="KW-0732">Signal</keyword>
<evidence type="ECO:0000259" key="8">
    <source>
        <dbReference type="PROSITE" id="PS50940"/>
    </source>
</evidence>
<dbReference type="SMART" id="SM00494">
    <property type="entry name" value="ChtBD2"/>
    <property type="match status" value="1"/>
</dbReference>
<keyword evidence="10" id="KW-1185">Reference proteome</keyword>
<evidence type="ECO:0000256" key="2">
    <source>
        <dbReference type="ARBA" id="ARBA00022729"/>
    </source>
</evidence>
<organism evidence="9 10">
    <name type="scientific">Laodelphax striatellus</name>
    <name type="common">Small brown planthopper</name>
    <name type="synonym">Delphax striatella</name>
    <dbReference type="NCBI Taxonomy" id="195883"/>
    <lineage>
        <taxon>Eukaryota</taxon>
        <taxon>Metazoa</taxon>
        <taxon>Ecdysozoa</taxon>
        <taxon>Arthropoda</taxon>
        <taxon>Hexapoda</taxon>
        <taxon>Insecta</taxon>
        <taxon>Pterygota</taxon>
        <taxon>Neoptera</taxon>
        <taxon>Paraneoptera</taxon>
        <taxon>Hemiptera</taxon>
        <taxon>Auchenorrhyncha</taxon>
        <taxon>Fulgoroidea</taxon>
        <taxon>Delphacidae</taxon>
        <taxon>Criomorphinae</taxon>
        <taxon>Laodelphax</taxon>
    </lineage>
</organism>
<dbReference type="PANTHER" id="PTHR23301:SF0">
    <property type="entry name" value="CHITIN-BINDING TYPE-2 DOMAIN-CONTAINING PROTEIN-RELATED"/>
    <property type="match status" value="1"/>
</dbReference>
<feature type="chain" id="PRO_5019711529" description="Chitin-binding type-2 domain-containing protein" evidence="7">
    <location>
        <begin position="26"/>
        <end position="142"/>
    </location>
</feature>
<dbReference type="GO" id="GO:0008061">
    <property type="term" value="F:chitin binding"/>
    <property type="evidence" value="ECO:0007669"/>
    <property type="project" value="UniProtKB-KW"/>
</dbReference>
<evidence type="ECO:0000313" key="10">
    <source>
        <dbReference type="Proteomes" id="UP000291343"/>
    </source>
</evidence>
<reference evidence="9 10" key="1">
    <citation type="journal article" date="2017" name="Gigascience">
        <title>Genome sequence of the small brown planthopper, Laodelphax striatellus.</title>
        <authorList>
            <person name="Zhu J."/>
            <person name="Jiang F."/>
            <person name="Wang X."/>
            <person name="Yang P."/>
            <person name="Bao Y."/>
            <person name="Zhao W."/>
            <person name="Wang W."/>
            <person name="Lu H."/>
            <person name="Wang Q."/>
            <person name="Cui N."/>
            <person name="Li J."/>
            <person name="Chen X."/>
            <person name="Luo L."/>
            <person name="Yu J."/>
            <person name="Kang L."/>
            <person name="Cui F."/>
        </authorList>
    </citation>
    <scope>NUCLEOTIDE SEQUENCE [LARGE SCALE GENOMIC DNA]</scope>
    <source>
        <strain evidence="9">Lst14</strain>
    </source>
</reference>
<evidence type="ECO:0000256" key="1">
    <source>
        <dbReference type="ARBA" id="ARBA00022669"/>
    </source>
</evidence>
<feature type="non-terminal residue" evidence="9">
    <location>
        <position position="142"/>
    </location>
</feature>
<dbReference type="OrthoDB" id="6616863at2759"/>
<evidence type="ECO:0000256" key="3">
    <source>
        <dbReference type="ARBA" id="ARBA00022737"/>
    </source>
</evidence>
<dbReference type="InterPro" id="IPR002557">
    <property type="entry name" value="Chitin-bd_dom"/>
</dbReference>
<dbReference type="InterPro" id="IPR036508">
    <property type="entry name" value="Chitin-bd_dom_sf"/>
</dbReference>
<feature type="domain" description="Chitin-binding type-2" evidence="8">
    <location>
        <begin position="65"/>
        <end position="121"/>
    </location>
</feature>
<name>A0A482XPE6_LAOST</name>
<dbReference type="Gene3D" id="2.170.140.10">
    <property type="entry name" value="Chitin binding domain"/>
    <property type="match status" value="1"/>
</dbReference>
<evidence type="ECO:0000313" key="9">
    <source>
        <dbReference type="EMBL" id="RZF47278.1"/>
    </source>
</evidence>
<dbReference type="STRING" id="195883.A0A482XPE6"/>
<evidence type="ECO:0000256" key="6">
    <source>
        <dbReference type="SAM" id="MobiDB-lite"/>
    </source>
</evidence>
<sequence>MSPLNWSTFMLVALLALIIINERVAFKIPHLPSLNFEGNNDSVQPRKGEGVGKSRIKRSQDYSAAAKCPPGFSGLMAHPSDCSKFLNCDNGRTFIQNCGPGTLFSPNLKVCDFPYAVDCNTEENKEKLKKGFEQEKEEGGGS</sequence>
<keyword evidence="1" id="KW-0147">Chitin-binding</keyword>
<feature type="region of interest" description="Disordered" evidence="6">
    <location>
        <begin position="37"/>
        <end position="58"/>
    </location>
</feature>
<keyword evidence="5" id="KW-0325">Glycoprotein</keyword>
<keyword evidence="3" id="KW-0677">Repeat</keyword>
<dbReference type="Pfam" id="PF01607">
    <property type="entry name" value="CBM_14"/>
    <property type="match status" value="1"/>
</dbReference>
<dbReference type="SUPFAM" id="SSF57625">
    <property type="entry name" value="Invertebrate chitin-binding proteins"/>
    <property type="match status" value="1"/>
</dbReference>
<dbReference type="Proteomes" id="UP000291343">
    <property type="component" value="Unassembled WGS sequence"/>
</dbReference>
<dbReference type="InParanoid" id="A0A482XPE6"/>
<dbReference type="PANTHER" id="PTHR23301">
    <property type="entry name" value="CHITIN BINDING PERITROPHIN-A"/>
    <property type="match status" value="1"/>
</dbReference>
<dbReference type="GO" id="GO:0005576">
    <property type="term" value="C:extracellular region"/>
    <property type="evidence" value="ECO:0007669"/>
    <property type="project" value="InterPro"/>
</dbReference>
<comment type="caution">
    <text evidence="9">The sequence shown here is derived from an EMBL/GenBank/DDBJ whole genome shotgun (WGS) entry which is preliminary data.</text>
</comment>
<keyword evidence="4" id="KW-1015">Disulfide bond</keyword>
<dbReference type="AlphaFoldDB" id="A0A482XPE6"/>
<protein>
    <recommendedName>
        <fullName evidence="8">Chitin-binding type-2 domain-containing protein</fullName>
    </recommendedName>
</protein>
<dbReference type="FunFam" id="2.170.140.10:FF:000003">
    <property type="entry name" value="Tequila, isoform D"/>
    <property type="match status" value="1"/>
</dbReference>
<dbReference type="InterPro" id="IPR051940">
    <property type="entry name" value="Chitin_bind-dev_reg"/>
</dbReference>
<accession>A0A482XPE6</accession>
<evidence type="ECO:0000256" key="5">
    <source>
        <dbReference type="ARBA" id="ARBA00023180"/>
    </source>
</evidence>
<gene>
    <name evidence="9" type="ORF">LSTR_LSTR004987</name>
</gene>
<dbReference type="EMBL" id="QKKF02004629">
    <property type="protein sequence ID" value="RZF47278.1"/>
    <property type="molecule type" value="Genomic_DNA"/>
</dbReference>